<feature type="transmembrane region" description="Helical" evidence="13">
    <location>
        <begin position="12"/>
        <end position="34"/>
    </location>
</feature>
<proteinExistence type="inferred from homology"/>
<keyword evidence="7" id="KW-0479">Metal-binding</keyword>
<comment type="cofactor">
    <cofactor evidence="1">
        <name>heme b</name>
        <dbReference type="ChEBI" id="CHEBI:60344"/>
    </cofactor>
</comment>
<evidence type="ECO:0000313" key="16">
    <source>
        <dbReference type="Proteomes" id="UP001500133"/>
    </source>
</evidence>
<comment type="caution">
    <text evidence="15">The sequence shown here is derived from an EMBL/GenBank/DDBJ whole genome shotgun (WGS) entry which is preliminary data.</text>
</comment>
<evidence type="ECO:0000256" key="6">
    <source>
        <dbReference type="ARBA" id="ARBA00022692"/>
    </source>
</evidence>
<evidence type="ECO:0000256" key="2">
    <source>
        <dbReference type="ARBA" id="ARBA00004651"/>
    </source>
</evidence>
<gene>
    <name evidence="15" type="ORF">GCM10022228_18520</name>
</gene>
<evidence type="ECO:0000256" key="11">
    <source>
        <dbReference type="ARBA" id="ARBA00023136"/>
    </source>
</evidence>
<feature type="transmembrane region" description="Helical" evidence="13">
    <location>
        <begin position="54"/>
        <end position="71"/>
    </location>
</feature>
<comment type="subcellular location">
    <subcellularLocation>
        <location evidence="2">Cell membrane</location>
        <topology evidence="2">Multi-pass membrane protein</topology>
    </subcellularLocation>
</comment>
<evidence type="ECO:0000256" key="8">
    <source>
        <dbReference type="ARBA" id="ARBA00022982"/>
    </source>
</evidence>
<evidence type="ECO:0000256" key="3">
    <source>
        <dbReference type="ARBA" id="ARBA00022448"/>
    </source>
</evidence>
<dbReference type="RefSeq" id="WP_344704622.1">
    <property type="nucleotide sequence ID" value="NZ_BAAAZT010000074.1"/>
</dbReference>
<evidence type="ECO:0000256" key="13">
    <source>
        <dbReference type="SAM" id="Phobius"/>
    </source>
</evidence>
<accession>A0ABP7LYA9</accession>
<reference evidence="16" key="1">
    <citation type="journal article" date="2019" name="Int. J. Syst. Evol. Microbiol.">
        <title>The Global Catalogue of Microorganisms (GCM) 10K type strain sequencing project: providing services to taxonomists for standard genome sequencing and annotation.</title>
        <authorList>
            <consortium name="The Broad Institute Genomics Platform"/>
            <consortium name="The Broad Institute Genome Sequencing Center for Infectious Disease"/>
            <person name="Wu L."/>
            <person name="Ma J."/>
        </authorList>
    </citation>
    <scope>NUCLEOTIDE SEQUENCE [LARGE SCALE GENOMIC DNA]</scope>
    <source>
        <strain evidence="16">JCM 16914</strain>
    </source>
</reference>
<keyword evidence="5" id="KW-0349">Heme</keyword>
<sequence>MWRNTRSGWGWVSITLHWLSALAVIGLFALGWWMTGLDYYDPWYNQGPWLHRSVGALLLLATVFRLVWRLFHPTPREDGSRFEAAAARAGHLLLYVLLLVALVSGYLITTAKGSGVSVFGWFELPATLYGYDNQAEIAGTVHWYSALALLVLAAGHGLISLKHHWIDKRQTLVRMISAQYAKRD</sequence>
<organism evidence="15 16">
    <name type="scientific">Halomonas cibimaris</name>
    <dbReference type="NCBI Taxonomy" id="657012"/>
    <lineage>
        <taxon>Bacteria</taxon>
        <taxon>Pseudomonadati</taxon>
        <taxon>Pseudomonadota</taxon>
        <taxon>Gammaproteobacteria</taxon>
        <taxon>Oceanospirillales</taxon>
        <taxon>Halomonadaceae</taxon>
        <taxon>Halomonas</taxon>
    </lineage>
</organism>
<keyword evidence="4" id="KW-1003">Cell membrane</keyword>
<dbReference type="InterPro" id="IPR016174">
    <property type="entry name" value="Di-haem_cyt_TM"/>
</dbReference>
<comment type="similarity">
    <text evidence="12">Belongs to the cytochrome b561 family.</text>
</comment>
<dbReference type="Pfam" id="PF01292">
    <property type="entry name" value="Ni_hydr_CYTB"/>
    <property type="match status" value="1"/>
</dbReference>
<evidence type="ECO:0000256" key="12">
    <source>
        <dbReference type="ARBA" id="ARBA00037975"/>
    </source>
</evidence>
<dbReference type="Proteomes" id="UP001500133">
    <property type="component" value="Unassembled WGS sequence"/>
</dbReference>
<keyword evidence="3" id="KW-0813">Transport</keyword>
<keyword evidence="10" id="KW-0408">Iron</keyword>
<name>A0ABP7LYA9_9GAMM</name>
<protein>
    <submittedName>
        <fullName evidence="15">Cytochrome b/b6 domain-containing protein</fullName>
    </submittedName>
</protein>
<evidence type="ECO:0000256" key="7">
    <source>
        <dbReference type="ARBA" id="ARBA00022723"/>
    </source>
</evidence>
<dbReference type="InterPro" id="IPR052168">
    <property type="entry name" value="Cytochrome_b561_oxidase"/>
</dbReference>
<dbReference type="InterPro" id="IPR011577">
    <property type="entry name" value="Cyt_b561_bac/Ni-Hgenase"/>
</dbReference>
<keyword evidence="16" id="KW-1185">Reference proteome</keyword>
<evidence type="ECO:0000256" key="4">
    <source>
        <dbReference type="ARBA" id="ARBA00022475"/>
    </source>
</evidence>
<feature type="domain" description="Cytochrome b561 bacterial/Ni-hydrogenase" evidence="14">
    <location>
        <begin position="9"/>
        <end position="177"/>
    </location>
</feature>
<dbReference type="Gene3D" id="1.20.950.20">
    <property type="entry name" value="Transmembrane di-heme cytochromes, Chain C"/>
    <property type="match status" value="1"/>
</dbReference>
<evidence type="ECO:0000259" key="14">
    <source>
        <dbReference type="Pfam" id="PF01292"/>
    </source>
</evidence>
<dbReference type="EMBL" id="BAAAZT010000074">
    <property type="protein sequence ID" value="GAA3908372.1"/>
    <property type="molecule type" value="Genomic_DNA"/>
</dbReference>
<keyword evidence="11 13" id="KW-0472">Membrane</keyword>
<feature type="transmembrane region" description="Helical" evidence="13">
    <location>
        <begin position="92"/>
        <end position="122"/>
    </location>
</feature>
<keyword evidence="6 13" id="KW-0812">Transmembrane</keyword>
<dbReference type="SUPFAM" id="SSF81342">
    <property type="entry name" value="Transmembrane di-heme cytochromes"/>
    <property type="match status" value="1"/>
</dbReference>
<evidence type="ECO:0000313" key="15">
    <source>
        <dbReference type="EMBL" id="GAA3908372.1"/>
    </source>
</evidence>
<evidence type="ECO:0000256" key="1">
    <source>
        <dbReference type="ARBA" id="ARBA00001970"/>
    </source>
</evidence>
<dbReference type="PANTHER" id="PTHR30529">
    <property type="entry name" value="CYTOCHROME B561"/>
    <property type="match status" value="1"/>
</dbReference>
<evidence type="ECO:0000256" key="9">
    <source>
        <dbReference type="ARBA" id="ARBA00022989"/>
    </source>
</evidence>
<keyword evidence="8" id="KW-0249">Electron transport</keyword>
<feature type="transmembrane region" description="Helical" evidence="13">
    <location>
        <begin position="142"/>
        <end position="161"/>
    </location>
</feature>
<evidence type="ECO:0000256" key="5">
    <source>
        <dbReference type="ARBA" id="ARBA00022617"/>
    </source>
</evidence>
<evidence type="ECO:0000256" key="10">
    <source>
        <dbReference type="ARBA" id="ARBA00023004"/>
    </source>
</evidence>
<dbReference type="PANTHER" id="PTHR30529:SF1">
    <property type="entry name" value="CYTOCHROME B561 HOMOLOG 2"/>
    <property type="match status" value="1"/>
</dbReference>
<keyword evidence="9 13" id="KW-1133">Transmembrane helix</keyword>